<feature type="transmembrane region" description="Helical" evidence="6">
    <location>
        <begin position="50"/>
        <end position="78"/>
    </location>
</feature>
<feature type="transmembrane region" description="Helical" evidence="6">
    <location>
        <begin position="6"/>
        <end position="29"/>
    </location>
</feature>
<keyword evidence="4" id="KW-0560">Oxidoreductase</keyword>
<dbReference type="Proteomes" id="UP000541444">
    <property type="component" value="Unassembled WGS sequence"/>
</dbReference>
<keyword evidence="3 6" id="KW-1133">Transmembrane helix</keyword>
<dbReference type="GO" id="GO:0000293">
    <property type="term" value="F:ferric-chelate reductase activity"/>
    <property type="evidence" value="ECO:0007669"/>
    <property type="project" value="TreeGrafter"/>
</dbReference>
<protein>
    <recommendedName>
        <fullName evidence="7">FAD-binding FR-type domain-containing protein</fullName>
    </recommendedName>
</protein>
<feature type="transmembrane region" description="Helical" evidence="6">
    <location>
        <begin position="117"/>
        <end position="135"/>
    </location>
</feature>
<gene>
    <name evidence="8" type="ORF">GIB67_034487</name>
</gene>
<sequence length="785" mass="89401">MNKKMIMQSVIRFILVAVVLGSLMIWFMVPTSTFKQKWLPSIRAKANSTYFGVTGANILIFTFPVLFISVLGCVYLHLGNNRENNYIHQSNAKGHLSFWKRTALVNGPLGIVSWTEISFLFMFIALLVWSFTLYFQLSFSKITPGSAKEDGIQLWEARLHSAGLRLGLVGNICLSFLFFPVARGSSVLPLLGLTSEGSIKYHIWLGHMVMILFTAHGLCYIVYFVATDHISALLKWRKTGVSILAGEISLVAGLAMWATSFSPIRRKMFNLFFYTHHLYIVFLVFFVFHLGPAYSCIMLPGLYLFLVDRYLRFLQSRDRIQLTEARVLPCEVVELNFSKSPGLKYTPTSIVFVNIPSISKLQWHPFTINSSSSLEEDKLSVVIKSEARWSKKLYQMLLSSSPIEHLSVCIEGPYGPTSSHFLRHDTLMLVSGGSGITPFISIVREFIVKSPISQFKTPRLITRFYVYPIDKNTNKTFPSSLKSLINMLLLCFCITAASTVVVFRKKRELRLLWEEKQTRSKESELESLPHQSLMEATNVHFGRRPDLKRGRSWGKAFSPSQRRDRVLDFEPIWLLPLRRSSMFDNGGAGLTVVIEESGNVSHKDSIWAATSYIQVSDVDLILRLLHWRHCIRKFGRWSLILGTMEETSLKAIVWVQESHGYEKEFYENDQEVKGSNPHNEDKVEETNVEVDIHARQYCRYPVKDLDSKVGPPLISANSKSVGVMEEETVVEEEGDEDWKSFFGTIIVSYREEVPHAKGWFKHDTIASSVSCGSKWCEGGIKISDF</sequence>
<dbReference type="InterPro" id="IPR017927">
    <property type="entry name" value="FAD-bd_FR_type"/>
</dbReference>
<organism evidence="8 9">
    <name type="scientific">Kingdonia uniflora</name>
    <dbReference type="NCBI Taxonomy" id="39325"/>
    <lineage>
        <taxon>Eukaryota</taxon>
        <taxon>Viridiplantae</taxon>
        <taxon>Streptophyta</taxon>
        <taxon>Embryophyta</taxon>
        <taxon>Tracheophyta</taxon>
        <taxon>Spermatophyta</taxon>
        <taxon>Magnoliopsida</taxon>
        <taxon>Ranunculales</taxon>
        <taxon>Circaeasteraceae</taxon>
        <taxon>Kingdonia</taxon>
    </lineage>
</organism>
<keyword evidence="5 6" id="KW-0472">Membrane</keyword>
<feature type="domain" description="FAD-binding FR-type" evidence="7">
    <location>
        <begin position="315"/>
        <end position="420"/>
    </location>
</feature>
<keyword evidence="2 6" id="KW-0812">Transmembrane</keyword>
<feature type="transmembrane region" description="Helical" evidence="6">
    <location>
        <begin position="278"/>
        <end position="307"/>
    </location>
</feature>
<evidence type="ECO:0000256" key="5">
    <source>
        <dbReference type="ARBA" id="ARBA00023136"/>
    </source>
</evidence>
<dbReference type="PROSITE" id="PS51384">
    <property type="entry name" value="FAD_FR"/>
    <property type="match status" value="1"/>
</dbReference>
<dbReference type="GO" id="GO:0005886">
    <property type="term" value="C:plasma membrane"/>
    <property type="evidence" value="ECO:0007669"/>
    <property type="project" value="TreeGrafter"/>
</dbReference>
<dbReference type="AlphaFoldDB" id="A0A7J7PAZ4"/>
<dbReference type="Gene3D" id="3.40.50.80">
    <property type="entry name" value="Nucleotide-binding domain of ferredoxin-NADP reductase (FNR) module"/>
    <property type="match status" value="1"/>
</dbReference>
<evidence type="ECO:0000313" key="8">
    <source>
        <dbReference type="EMBL" id="KAF6176625.1"/>
    </source>
</evidence>
<evidence type="ECO:0000256" key="4">
    <source>
        <dbReference type="ARBA" id="ARBA00023002"/>
    </source>
</evidence>
<evidence type="ECO:0000259" key="7">
    <source>
        <dbReference type="PROSITE" id="PS51384"/>
    </source>
</evidence>
<evidence type="ECO:0000256" key="3">
    <source>
        <dbReference type="ARBA" id="ARBA00022989"/>
    </source>
</evidence>
<dbReference type="Pfam" id="PF08022">
    <property type="entry name" value="FAD_binding_8"/>
    <property type="match status" value="1"/>
</dbReference>
<proteinExistence type="predicted"/>
<dbReference type="SFLD" id="SFLDG01168">
    <property type="entry name" value="Ferric_reductase_subgroup_(FRE"/>
    <property type="match status" value="1"/>
</dbReference>
<dbReference type="CDD" id="cd06186">
    <property type="entry name" value="NOX_Duox_like_FAD_NADP"/>
    <property type="match status" value="1"/>
</dbReference>
<comment type="caution">
    <text evidence="8">The sequence shown here is derived from an EMBL/GenBank/DDBJ whole genome shotgun (WGS) entry which is preliminary data.</text>
</comment>
<dbReference type="SUPFAM" id="SSF52343">
    <property type="entry name" value="Ferredoxin reductase-like, C-terminal NADP-linked domain"/>
    <property type="match status" value="1"/>
</dbReference>
<dbReference type="PANTHER" id="PTHR11972">
    <property type="entry name" value="NADPH OXIDASE"/>
    <property type="match status" value="1"/>
</dbReference>
<evidence type="ECO:0000256" key="6">
    <source>
        <dbReference type="SAM" id="Phobius"/>
    </source>
</evidence>
<accession>A0A7J7PAZ4</accession>
<dbReference type="InterPro" id="IPR039261">
    <property type="entry name" value="FNR_nucleotide-bd"/>
</dbReference>
<feature type="transmembrane region" description="Helical" evidence="6">
    <location>
        <begin position="201"/>
        <end position="226"/>
    </location>
</feature>
<name>A0A7J7PAZ4_9MAGN</name>
<evidence type="ECO:0000256" key="1">
    <source>
        <dbReference type="ARBA" id="ARBA00004141"/>
    </source>
</evidence>
<dbReference type="SFLD" id="SFLDS00052">
    <property type="entry name" value="Ferric_Reductase_Domain"/>
    <property type="match status" value="1"/>
</dbReference>
<feature type="transmembrane region" description="Helical" evidence="6">
    <location>
        <begin position="238"/>
        <end position="258"/>
    </location>
</feature>
<comment type="subcellular location">
    <subcellularLocation>
        <location evidence="1">Membrane</location>
        <topology evidence="1">Multi-pass membrane protein</topology>
    </subcellularLocation>
</comment>
<keyword evidence="9" id="KW-1185">Reference proteome</keyword>
<dbReference type="EMBL" id="JACGCM010000067">
    <property type="protein sequence ID" value="KAF6176625.1"/>
    <property type="molecule type" value="Genomic_DNA"/>
</dbReference>
<dbReference type="Pfam" id="PF01794">
    <property type="entry name" value="Ferric_reduct"/>
    <property type="match status" value="1"/>
</dbReference>
<dbReference type="Pfam" id="PF08030">
    <property type="entry name" value="NAD_binding_6"/>
    <property type="match status" value="1"/>
</dbReference>
<reference evidence="8 9" key="1">
    <citation type="journal article" date="2020" name="IScience">
        <title>Genome Sequencing of the Endangered Kingdonia uniflora (Circaeasteraceae, Ranunculales) Reveals Potential Mechanisms of Evolutionary Specialization.</title>
        <authorList>
            <person name="Sun Y."/>
            <person name="Deng T."/>
            <person name="Zhang A."/>
            <person name="Moore M.J."/>
            <person name="Landis J.B."/>
            <person name="Lin N."/>
            <person name="Zhang H."/>
            <person name="Zhang X."/>
            <person name="Huang J."/>
            <person name="Zhang X."/>
            <person name="Sun H."/>
            <person name="Wang H."/>
        </authorList>
    </citation>
    <scope>NUCLEOTIDE SEQUENCE [LARGE SCALE GENOMIC DNA]</scope>
    <source>
        <strain evidence="8">TB1705</strain>
        <tissue evidence="8">Leaf</tissue>
    </source>
</reference>
<dbReference type="InterPro" id="IPR013112">
    <property type="entry name" value="FAD-bd_8"/>
</dbReference>
<dbReference type="OrthoDB" id="167398at2759"/>
<dbReference type="InterPro" id="IPR050369">
    <property type="entry name" value="RBOH/FRE"/>
</dbReference>
<evidence type="ECO:0000256" key="2">
    <source>
        <dbReference type="ARBA" id="ARBA00022692"/>
    </source>
</evidence>
<dbReference type="InterPro" id="IPR013130">
    <property type="entry name" value="Fe3_Rdtase_TM_dom"/>
</dbReference>
<feature type="transmembrane region" description="Helical" evidence="6">
    <location>
        <begin position="484"/>
        <end position="503"/>
    </location>
</feature>
<dbReference type="InterPro" id="IPR013121">
    <property type="entry name" value="Fe_red_NAD-bd_6"/>
</dbReference>
<dbReference type="PANTHER" id="PTHR11972:SF41">
    <property type="entry name" value="FERRIC REDUCTION OXIDASE 2"/>
    <property type="match status" value="1"/>
</dbReference>
<feature type="transmembrane region" description="Helical" evidence="6">
    <location>
        <begin position="162"/>
        <end position="181"/>
    </location>
</feature>
<evidence type="ECO:0000313" key="9">
    <source>
        <dbReference type="Proteomes" id="UP000541444"/>
    </source>
</evidence>